<evidence type="ECO:0000313" key="4">
    <source>
        <dbReference type="Proteomes" id="UP000663887"/>
    </source>
</evidence>
<dbReference type="EMBL" id="CAJOBF010006617">
    <property type="protein sequence ID" value="CAF4210924.1"/>
    <property type="molecule type" value="Genomic_DNA"/>
</dbReference>
<dbReference type="SUPFAM" id="SSF88874">
    <property type="entry name" value="Receptor-binding domain of short tail fibre protein gp12"/>
    <property type="match status" value="1"/>
</dbReference>
<comment type="caution">
    <text evidence="2">The sequence shown here is derived from an EMBL/GenBank/DDBJ whole genome shotgun (WGS) entry which is preliminary data.</text>
</comment>
<organism evidence="2 4">
    <name type="scientific">Rotaria magnacalcarata</name>
    <dbReference type="NCBI Taxonomy" id="392030"/>
    <lineage>
        <taxon>Eukaryota</taxon>
        <taxon>Metazoa</taxon>
        <taxon>Spiralia</taxon>
        <taxon>Gnathifera</taxon>
        <taxon>Rotifera</taxon>
        <taxon>Eurotatoria</taxon>
        <taxon>Bdelloidea</taxon>
        <taxon>Philodinida</taxon>
        <taxon>Philodinidae</taxon>
        <taxon>Rotaria</taxon>
    </lineage>
</organism>
<dbReference type="InterPro" id="IPR011083">
    <property type="entry name" value="Phage_tail_collar_dom"/>
</dbReference>
<dbReference type="AlphaFoldDB" id="A0A816P376"/>
<feature type="domain" description="Phage tail collar" evidence="1">
    <location>
        <begin position="395"/>
        <end position="453"/>
    </location>
</feature>
<dbReference type="Pfam" id="PF07484">
    <property type="entry name" value="Collar"/>
    <property type="match status" value="1"/>
</dbReference>
<protein>
    <recommendedName>
        <fullName evidence="1">Phage tail collar domain-containing protein</fullName>
    </recommendedName>
</protein>
<name>A0A816P376_9BILA</name>
<dbReference type="Proteomes" id="UP000663842">
    <property type="component" value="Unassembled WGS sequence"/>
</dbReference>
<dbReference type="EMBL" id="CAJNRG010002090">
    <property type="protein sequence ID" value="CAF2043218.1"/>
    <property type="molecule type" value="Genomic_DNA"/>
</dbReference>
<proteinExistence type="predicted"/>
<sequence>MFPKKELNTNWIWTSGRGELRLNVMFGNDEIDDMARQEIVKTGETGTFKVAPLIIDSFSAFVVSANNNPVPGVHPFRRMHPSDKTMTIRFECSSEGIAKKVMSRVINGDYNVEFAFFFAGLNKVSTSIMSITSDSLKSVLSKTRADGGNTKATYIHRGQANKFISSYLANVRKMIYKEDPKSNTSSLTAGLEDQFVSLMQQGMDNSKQEKLDLNMYGQVWSSSDVNPDRLTSELNKIFTYNQAETNYRNTSDKYYDFHEEYAKSLAVSAAFESSASIFGIVSGSMDISASVNKAESGASGKTTYDVISLTDIKKYLDQKSIETEWKGEKIIPKSFQVYKLTDITDNLQVTLMAKELTAEKTNNAMIRTISTLNLPPIFGGLTQTSVIQSSTCMIGEIRLYAADSHPPFPWLFCNGTAVSRIEYQRLFSVIGESFGAGDGKLTFNLPDFRDRFPLGLNPITSRVGGWGKGGDKEQTLTIDQIPTHQHSVGTLVTTNEGSHTHTVNDPGHNHGGYTIQEAHDTLHWLNENMRKFAPHLHYTHDFNGNDWGKQKNAIPIGKTGLTLGYDGTHSHSINGLTDSVGGGKSFSIMPPYQTIAYIIFTGENCA</sequence>
<gene>
    <name evidence="3" type="ORF">UXM345_LOCUS28547</name>
    <name evidence="2" type="ORF">XDN619_LOCUS7106</name>
</gene>
<dbReference type="InterPro" id="IPR037053">
    <property type="entry name" value="Phage_tail_collar_dom_sf"/>
</dbReference>
<evidence type="ECO:0000313" key="3">
    <source>
        <dbReference type="EMBL" id="CAF4210924.1"/>
    </source>
</evidence>
<dbReference type="Gene3D" id="3.90.1340.10">
    <property type="entry name" value="Phage tail collar domain"/>
    <property type="match status" value="1"/>
</dbReference>
<reference evidence="2" key="1">
    <citation type="submission" date="2021-02" db="EMBL/GenBank/DDBJ databases">
        <authorList>
            <person name="Nowell W R."/>
        </authorList>
    </citation>
    <scope>NUCLEOTIDE SEQUENCE</scope>
</reference>
<accession>A0A816P376</accession>
<evidence type="ECO:0000313" key="2">
    <source>
        <dbReference type="EMBL" id="CAF2043218.1"/>
    </source>
</evidence>
<dbReference type="Proteomes" id="UP000663887">
    <property type="component" value="Unassembled WGS sequence"/>
</dbReference>
<evidence type="ECO:0000259" key="1">
    <source>
        <dbReference type="Pfam" id="PF07484"/>
    </source>
</evidence>